<dbReference type="KEGG" id="zmk:HG535_0C02770"/>
<feature type="domain" description="Splicing factor SF3a60 /Prp9 subunit C-terminal" evidence="3">
    <location>
        <begin position="398"/>
        <end position="522"/>
    </location>
</feature>
<keyword evidence="7" id="KW-1185">Reference proteome</keyword>
<dbReference type="AlphaFoldDB" id="A0A7H9AZQ2"/>
<keyword evidence="2" id="KW-0539">Nucleus</keyword>
<dbReference type="InterPro" id="IPR031590">
    <property type="entry name" value="PRP9_N"/>
</dbReference>
<comment type="subcellular location">
    <subcellularLocation>
        <location evidence="1">Nucleus</location>
    </subcellularLocation>
</comment>
<dbReference type="InterPro" id="IPR024598">
    <property type="entry name" value="SF3a60/Prp9_C"/>
</dbReference>
<evidence type="ECO:0000256" key="1">
    <source>
        <dbReference type="ARBA" id="ARBA00004123"/>
    </source>
</evidence>
<gene>
    <name evidence="6" type="ORF">HG535_0C02770</name>
</gene>
<evidence type="ECO:0000313" key="6">
    <source>
        <dbReference type="EMBL" id="QLG71925.1"/>
    </source>
</evidence>
<accession>A0A7H9AZQ2</accession>
<dbReference type="GO" id="GO:0000398">
    <property type="term" value="P:mRNA splicing, via spliceosome"/>
    <property type="evidence" value="ECO:0007669"/>
    <property type="project" value="InterPro"/>
</dbReference>
<evidence type="ECO:0000256" key="2">
    <source>
        <dbReference type="ARBA" id="ARBA00023242"/>
    </source>
</evidence>
<dbReference type="Pfam" id="PF16837">
    <property type="entry name" value="SF3A3"/>
    <property type="match status" value="1"/>
</dbReference>
<dbReference type="Pfam" id="PF11931">
    <property type="entry name" value="SF3a60_Prp9_C"/>
    <property type="match status" value="1"/>
</dbReference>
<dbReference type="PANTHER" id="PTHR12786">
    <property type="entry name" value="SPLICING FACTOR SF3A-RELATED"/>
    <property type="match status" value="1"/>
</dbReference>
<dbReference type="OrthoDB" id="2160351at2759"/>
<feature type="domain" description="Pre-mRNA-splicing factor Prp9 N-terminal" evidence="5">
    <location>
        <begin position="3"/>
        <end position="152"/>
    </location>
</feature>
<reference evidence="6 7" key="1">
    <citation type="submission" date="2020-07" db="EMBL/GenBank/DDBJ databases">
        <title>The yeast mating-type switching endonuclease HO is a domesticated member of an unorthodox homing genetic element family.</title>
        <authorList>
            <person name="Coughlan A.Y."/>
            <person name="Lombardi L."/>
            <person name="Braun-Galleani S."/>
            <person name="Martos A.R."/>
            <person name="Galeote V."/>
            <person name="Bigey F."/>
            <person name="Dequin S."/>
            <person name="Byrne K.P."/>
            <person name="Wolfe K.H."/>
        </authorList>
    </citation>
    <scope>NUCLEOTIDE SEQUENCE [LARGE SCALE GENOMIC DNA]</scope>
    <source>
        <strain evidence="6 7">NRRL Y-6702</strain>
    </source>
</reference>
<evidence type="ECO:0000259" key="4">
    <source>
        <dbReference type="Pfam" id="PF16837"/>
    </source>
</evidence>
<organism evidence="6 7">
    <name type="scientific">Zygotorulaspora mrakii</name>
    <name type="common">Zygosaccharomyces mrakii</name>
    <dbReference type="NCBI Taxonomy" id="42260"/>
    <lineage>
        <taxon>Eukaryota</taxon>
        <taxon>Fungi</taxon>
        <taxon>Dikarya</taxon>
        <taxon>Ascomycota</taxon>
        <taxon>Saccharomycotina</taxon>
        <taxon>Saccharomycetes</taxon>
        <taxon>Saccharomycetales</taxon>
        <taxon>Saccharomycetaceae</taxon>
        <taxon>Zygotorulaspora</taxon>
    </lineage>
</organism>
<name>A0A7H9AZQ2_ZYGMR</name>
<evidence type="ECO:0000313" key="7">
    <source>
        <dbReference type="Proteomes" id="UP000509704"/>
    </source>
</evidence>
<dbReference type="RefSeq" id="XP_037143653.1">
    <property type="nucleotide sequence ID" value="XM_037287758.1"/>
</dbReference>
<dbReference type="EMBL" id="CP058606">
    <property type="protein sequence ID" value="QLG71925.1"/>
    <property type="molecule type" value="Genomic_DNA"/>
</dbReference>
<dbReference type="GO" id="GO:0005681">
    <property type="term" value="C:spliceosomal complex"/>
    <property type="evidence" value="ECO:0007669"/>
    <property type="project" value="InterPro"/>
</dbReference>
<protein>
    <recommendedName>
        <fullName evidence="8">Matrin-type domain-containing protein</fullName>
    </recommendedName>
</protein>
<feature type="domain" description="SF3A3" evidence="4">
    <location>
        <begin position="172"/>
        <end position="218"/>
    </location>
</feature>
<proteinExistence type="predicted"/>
<dbReference type="GO" id="GO:0003723">
    <property type="term" value="F:RNA binding"/>
    <property type="evidence" value="ECO:0007669"/>
    <property type="project" value="InterPro"/>
</dbReference>
<dbReference type="GeneID" id="59235622"/>
<evidence type="ECO:0000259" key="3">
    <source>
        <dbReference type="Pfam" id="PF11931"/>
    </source>
</evidence>
<dbReference type="Proteomes" id="UP000509704">
    <property type="component" value="Chromosome 3"/>
</dbReference>
<dbReference type="InterPro" id="IPR051421">
    <property type="entry name" value="RNA_Proc_DNA_Dmg_Regulator"/>
</dbReference>
<evidence type="ECO:0000259" key="5">
    <source>
        <dbReference type="Pfam" id="PF16958"/>
    </source>
</evidence>
<evidence type="ECO:0008006" key="8">
    <source>
        <dbReference type="Google" id="ProtNLM"/>
    </source>
</evidence>
<dbReference type="Pfam" id="PF16958">
    <property type="entry name" value="PRP9_N"/>
    <property type="match status" value="1"/>
</dbReference>
<sequence length="522" mass="60579">MEVLESRRALLEDLEIIEDAIASRFCRNPALYYSYLEKRAAISQETLDKPSISAMQANRVYKSKRMKRSRKQLVLQQHEINLFLREAFQKLRKLGSLEGPLDMGGLLDEKSDFEAFINKLGEVDGERRNSEDSTLEVNEKISQYAMFSASSSKEHPTTIKSERAFDLQLNDLFTRDEQYGEYMDLERFHSEWFKVIQSTECTLLKFLDILSVFLDDEKYLLKPPMDRKNERYLQFLGKLSNYVETYFCKCNILLDNKLLDSTIKTDFLSHLDTPIKRANKGYYSIASGKWFKTQAVYESYLTGKNHKKSVTKRYNGLLSEYKIHRYLKLLQKEFNRTREFIERKLAFTTEERIEEMAKLNECYDSPDYGADEKEEENSADTKNDLALQSKNGSESSVDLPLGPDGLPMPYWLYKLQGLDVTYTCEICGNLTFKGRRAFEKHFTEPTHMLRLRCLGIEPSPIFKGITSIEAALKLSNQVGALKKTKTSGRHQQGIDMDIEMEDEDGNVMSKKLYEELKKQGLV</sequence>
<dbReference type="InterPro" id="IPR031774">
    <property type="entry name" value="SF3A3_dom"/>
</dbReference>
<dbReference type="PANTHER" id="PTHR12786:SF2">
    <property type="entry name" value="SPLICING FACTOR 3A SUBUNIT 3"/>
    <property type="match status" value="1"/>
</dbReference>